<dbReference type="SUPFAM" id="SSF143011">
    <property type="entry name" value="RelE-like"/>
    <property type="match status" value="1"/>
</dbReference>
<dbReference type="EMBL" id="LEPB01000004">
    <property type="protein sequence ID" value="RCA10582.1"/>
    <property type="molecule type" value="Genomic_DNA"/>
</dbReference>
<dbReference type="Pfam" id="PF06769">
    <property type="entry name" value="YoeB_toxin"/>
    <property type="match status" value="1"/>
</dbReference>
<dbReference type="AlphaFoldDB" id="A0A367CDX8"/>
<dbReference type="Proteomes" id="UP000252797">
    <property type="component" value="Unassembled WGS sequence"/>
</dbReference>
<dbReference type="GO" id="GO:0006401">
    <property type="term" value="P:RNA catabolic process"/>
    <property type="evidence" value="ECO:0007669"/>
    <property type="project" value="InterPro"/>
</dbReference>
<dbReference type="GO" id="GO:0004519">
    <property type="term" value="F:endonuclease activity"/>
    <property type="evidence" value="ECO:0007669"/>
    <property type="project" value="InterPro"/>
</dbReference>
<evidence type="ECO:0000313" key="3">
    <source>
        <dbReference type="Proteomes" id="UP000252797"/>
    </source>
</evidence>
<dbReference type="InterPro" id="IPR035093">
    <property type="entry name" value="RelE/ParE_toxin_dom_sf"/>
</dbReference>
<dbReference type="InterPro" id="IPR009614">
    <property type="entry name" value="YoeB_toxin"/>
</dbReference>
<comment type="caution">
    <text evidence="2">The sequence shown here is derived from an EMBL/GenBank/DDBJ whole genome shotgun (WGS) entry which is preliminary data.</text>
</comment>
<evidence type="ECO:0000313" key="2">
    <source>
        <dbReference type="EMBL" id="RCA10582.1"/>
    </source>
</evidence>
<reference evidence="2 3" key="1">
    <citation type="submission" date="2015-06" db="EMBL/GenBank/DDBJ databases">
        <title>The Genome Sequence of Enterococcus durans 4EA1.</title>
        <authorList>
            <consortium name="The Broad Institute Genomics Platform"/>
            <consortium name="The Broad Institute Genome Sequencing Center for Infectious Disease"/>
            <person name="Earl A.M."/>
            <person name="Van Tyne D."/>
            <person name="Lebreton F."/>
            <person name="Saavedra J.T."/>
            <person name="Gilmore M.S."/>
            <person name="Manson Mcguire A."/>
            <person name="Clock S."/>
            <person name="Crupain M."/>
            <person name="Rangan U."/>
            <person name="Young S."/>
            <person name="Abouelleil A."/>
            <person name="Cao P."/>
            <person name="Chapman S.B."/>
            <person name="Griggs A."/>
            <person name="Priest M."/>
            <person name="Shea T."/>
            <person name="Wortman J."/>
            <person name="Nusbaum C."/>
            <person name="Birren B."/>
        </authorList>
    </citation>
    <scope>NUCLEOTIDE SEQUENCE [LARGE SCALE GENOMIC DNA]</scope>
    <source>
        <strain evidence="2 3">4EA1</strain>
    </source>
</reference>
<evidence type="ECO:0000256" key="1">
    <source>
        <dbReference type="ARBA" id="ARBA00050056"/>
    </source>
</evidence>
<gene>
    <name evidence="2" type="ORF">EA71_01334</name>
</gene>
<organism evidence="2 3">
    <name type="scientific">Enterococcus durans</name>
    <dbReference type="NCBI Taxonomy" id="53345"/>
    <lineage>
        <taxon>Bacteria</taxon>
        <taxon>Bacillati</taxon>
        <taxon>Bacillota</taxon>
        <taxon>Bacilli</taxon>
        <taxon>Lactobacillales</taxon>
        <taxon>Enterococcaceae</taxon>
        <taxon>Enterococcus</taxon>
    </lineage>
</organism>
<dbReference type="Gene3D" id="3.30.2310.20">
    <property type="entry name" value="RelE-like"/>
    <property type="match status" value="1"/>
</dbReference>
<dbReference type="NCBIfam" id="TIGR02116">
    <property type="entry name" value="toxin_Txe_YoeB"/>
    <property type="match status" value="1"/>
</dbReference>
<protein>
    <recommendedName>
        <fullName evidence="1">Endoribonuclease YoeB</fullName>
    </recommendedName>
</protein>
<sequence>MPKLKDANLNDKFDELITVIRENPYQNPPPYEKLMGLLYYSRRINIKYRLVYSVEDQNKTITIVSVWPHYEHGF</sequence>
<accession>A0A367CDX8</accession>
<dbReference type="STRING" id="53345.LIU_07975"/>
<proteinExistence type="predicted"/>
<name>A0A367CDX8_9ENTE</name>